<evidence type="ECO:0000313" key="3">
    <source>
        <dbReference type="Proteomes" id="UP000242519"/>
    </source>
</evidence>
<evidence type="ECO:0000313" key="2">
    <source>
        <dbReference type="EMBL" id="OWP01468.1"/>
    </source>
</evidence>
<keyword evidence="3" id="KW-1185">Reference proteome</keyword>
<evidence type="ECO:0000256" key="1">
    <source>
        <dbReference type="SAM" id="Phobius"/>
    </source>
</evidence>
<reference evidence="2 3" key="1">
    <citation type="submission" date="2017-04" db="EMBL/GenBank/DDBJ databases">
        <title>Draft genome sequence of Marssonina coronaria NL1: causal agent of apple blotch.</title>
        <authorList>
            <person name="Cheng Q."/>
        </authorList>
    </citation>
    <scope>NUCLEOTIDE SEQUENCE [LARGE SCALE GENOMIC DNA]</scope>
    <source>
        <strain evidence="2 3">NL1</strain>
    </source>
</reference>
<dbReference type="Proteomes" id="UP000242519">
    <property type="component" value="Unassembled WGS sequence"/>
</dbReference>
<dbReference type="InParanoid" id="A0A218Z0J2"/>
<keyword evidence="1" id="KW-0472">Membrane</keyword>
<organism evidence="2 3">
    <name type="scientific">Diplocarpon coronariae</name>
    <dbReference type="NCBI Taxonomy" id="2795749"/>
    <lineage>
        <taxon>Eukaryota</taxon>
        <taxon>Fungi</taxon>
        <taxon>Dikarya</taxon>
        <taxon>Ascomycota</taxon>
        <taxon>Pezizomycotina</taxon>
        <taxon>Leotiomycetes</taxon>
        <taxon>Helotiales</taxon>
        <taxon>Drepanopezizaceae</taxon>
        <taxon>Diplocarpon</taxon>
    </lineage>
</organism>
<protein>
    <submittedName>
        <fullName evidence="2">Uncharacterized protein</fullName>
    </submittedName>
</protein>
<comment type="caution">
    <text evidence="2">The sequence shown here is derived from an EMBL/GenBank/DDBJ whole genome shotgun (WGS) entry which is preliminary data.</text>
</comment>
<feature type="transmembrane region" description="Helical" evidence="1">
    <location>
        <begin position="36"/>
        <end position="59"/>
    </location>
</feature>
<dbReference type="AlphaFoldDB" id="A0A218Z0J2"/>
<keyword evidence="1" id="KW-0812">Transmembrane</keyword>
<gene>
    <name evidence="2" type="ORF">B2J93_700</name>
</gene>
<name>A0A218Z0J2_9HELO</name>
<dbReference type="EMBL" id="MZNU01000276">
    <property type="protein sequence ID" value="OWP01468.1"/>
    <property type="molecule type" value="Genomic_DNA"/>
</dbReference>
<sequence length="132" mass="13772">MIVNYLETHRSRASISPLQALDELQDMLISKQNRTLHASLVLSILAVSATISVATLQLVPLLSESITKTIVPSPRTGTLYLPVASAIAPPTQDGAGSAIDTAGATGGVAPFYACAFAPPVSLGLLWPRLKHG</sequence>
<accession>A0A218Z0J2</accession>
<keyword evidence="1" id="KW-1133">Transmembrane helix</keyword>
<proteinExistence type="predicted"/>